<accession>A0ACB8SB82</accession>
<name>A0ACB8SB82_9AGAM</name>
<dbReference type="EMBL" id="MU275841">
    <property type="protein sequence ID" value="KAI0053170.1"/>
    <property type="molecule type" value="Genomic_DNA"/>
</dbReference>
<reference evidence="1" key="1">
    <citation type="submission" date="2021-02" db="EMBL/GenBank/DDBJ databases">
        <authorList>
            <consortium name="DOE Joint Genome Institute"/>
            <person name="Ahrendt S."/>
            <person name="Looney B.P."/>
            <person name="Miyauchi S."/>
            <person name="Morin E."/>
            <person name="Drula E."/>
            <person name="Courty P.E."/>
            <person name="Chicoki N."/>
            <person name="Fauchery L."/>
            <person name="Kohler A."/>
            <person name="Kuo A."/>
            <person name="Labutti K."/>
            <person name="Pangilinan J."/>
            <person name="Lipzen A."/>
            <person name="Riley R."/>
            <person name="Andreopoulos W."/>
            <person name="He G."/>
            <person name="Johnson J."/>
            <person name="Barry K.W."/>
            <person name="Grigoriev I.V."/>
            <person name="Nagy L."/>
            <person name="Hibbett D."/>
            <person name="Henrissat B."/>
            <person name="Matheny P.B."/>
            <person name="Labbe J."/>
            <person name="Martin F."/>
        </authorList>
    </citation>
    <scope>NUCLEOTIDE SEQUENCE</scope>
    <source>
        <strain evidence="1">FP105234-sp</strain>
    </source>
</reference>
<protein>
    <submittedName>
        <fullName evidence="1">Uncharacterized protein</fullName>
    </submittedName>
</protein>
<reference evidence="1" key="2">
    <citation type="journal article" date="2022" name="New Phytol.">
        <title>Evolutionary transition to the ectomycorrhizal habit in the genomes of a hyperdiverse lineage of mushroom-forming fungi.</title>
        <authorList>
            <person name="Looney B."/>
            <person name="Miyauchi S."/>
            <person name="Morin E."/>
            <person name="Drula E."/>
            <person name="Courty P.E."/>
            <person name="Kohler A."/>
            <person name="Kuo A."/>
            <person name="LaButti K."/>
            <person name="Pangilinan J."/>
            <person name="Lipzen A."/>
            <person name="Riley R."/>
            <person name="Andreopoulos W."/>
            <person name="He G."/>
            <person name="Johnson J."/>
            <person name="Nolan M."/>
            <person name="Tritt A."/>
            <person name="Barry K.W."/>
            <person name="Grigoriev I.V."/>
            <person name="Nagy L.G."/>
            <person name="Hibbett D."/>
            <person name="Henrissat B."/>
            <person name="Matheny P.B."/>
            <person name="Labbe J."/>
            <person name="Martin F.M."/>
        </authorList>
    </citation>
    <scope>NUCLEOTIDE SEQUENCE</scope>
    <source>
        <strain evidence="1">FP105234-sp</strain>
    </source>
</reference>
<proteinExistence type="predicted"/>
<evidence type="ECO:0000313" key="2">
    <source>
        <dbReference type="Proteomes" id="UP000814033"/>
    </source>
</evidence>
<dbReference type="Proteomes" id="UP000814033">
    <property type="component" value="Unassembled WGS sequence"/>
</dbReference>
<gene>
    <name evidence="1" type="ORF">FA95DRAFT_1552654</name>
</gene>
<sequence length="159" mass="17634">MLCAGRLLWLNSLATVEPPVLVWLFHVDYAPVIVRSCVISFFVFLLVLPATLCNLSFSPPSESRLLSLGWSRTQSRLLHSGSTLLIILIDAVISCVILLTLKYWRKGRLDTSRDRAPNLPGNIWTDYAAGVIGVVMLGGLAAVYPWFGRVQEAVLKLPR</sequence>
<comment type="caution">
    <text evidence="1">The sequence shown here is derived from an EMBL/GenBank/DDBJ whole genome shotgun (WGS) entry which is preliminary data.</text>
</comment>
<keyword evidence="2" id="KW-1185">Reference proteome</keyword>
<evidence type="ECO:0000313" key="1">
    <source>
        <dbReference type="EMBL" id="KAI0053170.1"/>
    </source>
</evidence>
<organism evidence="1 2">
    <name type="scientific">Auriscalpium vulgare</name>
    <dbReference type="NCBI Taxonomy" id="40419"/>
    <lineage>
        <taxon>Eukaryota</taxon>
        <taxon>Fungi</taxon>
        <taxon>Dikarya</taxon>
        <taxon>Basidiomycota</taxon>
        <taxon>Agaricomycotina</taxon>
        <taxon>Agaricomycetes</taxon>
        <taxon>Russulales</taxon>
        <taxon>Auriscalpiaceae</taxon>
        <taxon>Auriscalpium</taxon>
    </lineage>
</organism>